<dbReference type="Proteomes" id="UP000002725">
    <property type="component" value="Chromosome"/>
</dbReference>
<dbReference type="Pfam" id="PF25954">
    <property type="entry name" value="Beta-barrel_RND_2"/>
    <property type="match status" value="1"/>
</dbReference>
<dbReference type="Gene3D" id="2.40.50.100">
    <property type="match status" value="1"/>
</dbReference>
<protein>
    <submittedName>
        <fullName evidence="7">Efflux transporter, RND family, MFP subunit</fullName>
    </submittedName>
</protein>
<dbReference type="eggNOG" id="COG0845">
    <property type="taxonomic scope" value="Bacteria"/>
</dbReference>
<dbReference type="InterPro" id="IPR006143">
    <property type="entry name" value="RND_pump_MFP"/>
</dbReference>
<dbReference type="RefSeq" id="WP_012505376.1">
    <property type="nucleotide sequence ID" value="NC_011059.1"/>
</dbReference>
<keyword evidence="8" id="KW-1185">Reference proteome</keyword>
<gene>
    <name evidence="7" type="ordered locus">Paes_0793</name>
</gene>
<reference evidence="7" key="1">
    <citation type="submission" date="2008-06" db="EMBL/GenBank/DDBJ databases">
        <title>Complete sequence of chromosome of Prosthecochloris aestuarii DSM 271.</title>
        <authorList>
            <consortium name="US DOE Joint Genome Institute"/>
            <person name="Lucas S."/>
            <person name="Copeland A."/>
            <person name="Lapidus A."/>
            <person name="Glavina del Rio T."/>
            <person name="Dalin E."/>
            <person name="Tice H."/>
            <person name="Bruce D."/>
            <person name="Goodwin L."/>
            <person name="Pitluck S."/>
            <person name="Schmutz J."/>
            <person name="Larimer F."/>
            <person name="Land M."/>
            <person name="Hauser L."/>
            <person name="Kyrpides N."/>
            <person name="Anderson I."/>
            <person name="Liu Z."/>
            <person name="Li T."/>
            <person name="Zhao F."/>
            <person name="Overmann J."/>
            <person name="Bryant D.A."/>
            <person name="Richardson P."/>
        </authorList>
    </citation>
    <scope>NUCLEOTIDE SEQUENCE [LARGE SCALE GENOMIC DNA]</scope>
    <source>
        <strain evidence="7">DSM 271</strain>
    </source>
</reference>
<keyword evidence="2" id="KW-0175">Coiled coil</keyword>
<dbReference type="Gene3D" id="2.40.420.20">
    <property type="match status" value="1"/>
</dbReference>
<dbReference type="STRING" id="290512.Paes_0793"/>
<feature type="compositionally biased region" description="Polar residues" evidence="3">
    <location>
        <begin position="367"/>
        <end position="381"/>
    </location>
</feature>
<evidence type="ECO:0000259" key="5">
    <source>
        <dbReference type="Pfam" id="PF25876"/>
    </source>
</evidence>
<dbReference type="KEGG" id="paa:Paes_0793"/>
<dbReference type="PANTHER" id="PTHR30469:SF20">
    <property type="entry name" value="EFFLUX RND TRANSPORTER PERIPLASMIC ADAPTOR SUBUNIT"/>
    <property type="match status" value="1"/>
</dbReference>
<dbReference type="AlphaFoldDB" id="B4S702"/>
<dbReference type="InterPro" id="IPR058792">
    <property type="entry name" value="Beta-barrel_RND_2"/>
</dbReference>
<dbReference type="EMBL" id="CP001108">
    <property type="protein sequence ID" value="ACF45839.1"/>
    <property type="molecule type" value="Genomic_DNA"/>
</dbReference>
<feature type="coiled-coil region" evidence="2">
    <location>
        <begin position="144"/>
        <end position="178"/>
    </location>
</feature>
<dbReference type="GO" id="GO:0015562">
    <property type="term" value="F:efflux transmembrane transporter activity"/>
    <property type="evidence" value="ECO:0007669"/>
    <property type="project" value="TreeGrafter"/>
</dbReference>
<dbReference type="Gene3D" id="2.40.30.170">
    <property type="match status" value="1"/>
</dbReference>
<evidence type="ECO:0000256" key="3">
    <source>
        <dbReference type="SAM" id="MobiDB-lite"/>
    </source>
</evidence>
<evidence type="ECO:0000313" key="7">
    <source>
        <dbReference type="EMBL" id="ACF45839.1"/>
    </source>
</evidence>
<dbReference type="SUPFAM" id="SSF111369">
    <property type="entry name" value="HlyD-like secretion proteins"/>
    <property type="match status" value="1"/>
</dbReference>
<evidence type="ECO:0000256" key="2">
    <source>
        <dbReference type="SAM" id="Coils"/>
    </source>
</evidence>
<dbReference type="Pfam" id="PF25876">
    <property type="entry name" value="HH_MFP_RND"/>
    <property type="match status" value="1"/>
</dbReference>
<organism evidence="7 8">
    <name type="scientific">Prosthecochloris aestuarii (strain DSM 271 / SK 413)</name>
    <dbReference type="NCBI Taxonomy" id="290512"/>
    <lineage>
        <taxon>Bacteria</taxon>
        <taxon>Pseudomonadati</taxon>
        <taxon>Chlorobiota</taxon>
        <taxon>Chlorobiia</taxon>
        <taxon>Chlorobiales</taxon>
        <taxon>Chlorobiaceae</taxon>
        <taxon>Prosthecochloris</taxon>
    </lineage>
</organism>
<feature type="chain" id="PRO_5002822975" evidence="4">
    <location>
        <begin position="31"/>
        <end position="390"/>
    </location>
</feature>
<evidence type="ECO:0000313" key="8">
    <source>
        <dbReference type="Proteomes" id="UP000002725"/>
    </source>
</evidence>
<sequence length="390" mass="42477">MNNTITTLRHSAPACLFCLLLMSCSHNSKAPEPDTQAPPRVSIVQSMRTAVQPELSYPGEIRASRQTELSFRVSGPLTAILKQPGDHVQKGEVLMQIDQRDYLDNIKILEAELRGAQARSKKSTSDFDRAKKLLHEDVIARSDYDMAQSSAASAQATVQNLKAQLSLARHQYEDTSLRAPYNGIVTAQLAENHEMIRAGQIVTRMHDISTLEIDCNVAENDMNRFDLKKGLQGLITLPAAEGRSFSAELKEWSTAADTTTRTYRLTFSLSAPEDSSILPGMTGEITISNLKSTTPVVTIPIDALAAGEEGKSMVWLYDTRDGTLRSHIIETGAMTDDNTIVVTSGLKGDESIALTGSQLISEGMQVTVQASHDSQSPQSDASKAKGENQQ</sequence>
<keyword evidence="4" id="KW-0732">Signal</keyword>
<dbReference type="PANTHER" id="PTHR30469">
    <property type="entry name" value="MULTIDRUG RESISTANCE PROTEIN MDTA"/>
    <property type="match status" value="1"/>
</dbReference>
<proteinExistence type="inferred from homology"/>
<feature type="signal peptide" evidence="4">
    <location>
        <begin position="1"/>
        <end position="30"/>
    </location>
</feature>
<evidence type="ECO:0000256" key="4">
    <source>
        <dbReference type="SAM" id="SignalP"/>
    </source>
</evidence>
<dbReference type="GO" id="GO:1990281">
    <property type="term" value="C:efflux pump complex"/>
    <property type="evidence" value="ECO:0007669"/>
    <property type="project" value="TreeGrafter"/>
</dbReference>
<feature type="domain" description="Multidrug resistance protein MdtA-like alpha-helical hairpin" evidence="5">
    <location>
        <begin position="109"/>
        <end position="171"/>
    </location>
</feature>
<name>B4S702_PROA2</name>
<feature type="region of interest" description="Disordered" evidence="3">
    <location>
        <begin position="367"/>
        <end position="390"/>
    </location>
</feature>
<accession>B4S702</accession>
<dbReference type="NCBIfam" id="TIGR01730">
    <property type="entry name" value="RND_mfp"/>
    <property type="match status" value="1"/>
</dbReference>
<evidence type="ECO:0000256" key="1">
    <source>
        <dbReference type="ARBA" id="ARBA00009477"/>
    </source>
</evidence>
<evidence type="ECO:0000259" key="6">
    <source>
        <dbReference type="Pfam" id="PF25954"/>
    </source>
</evidence>
<comment type="similarity">
    <text evidence="1">Belongs to the membrane fusion protein (MFP) (TC 8.A.1) family.</text>
</comment>
<feature type="domain" description="CusB-like beta-barrel" evidence="6">
    <location>
        <begin position="217"/>
        <end position="288"/>
    </location>
</feature>
<dbReference type="HOGENOM" id="CLU_018816_1_0_10"/>
<dbReference type="Gene3D" id="1.10.287.470">
    <property type="entry name" value="Helix hairpin bin"/>
    <property type="match status" value="1"/>
</dbReference>
<dbReference type="InterPro" id="IPR058624">
    <property type="entry name" value="MdtA-like_HH"/>
</dbReference>